<dbReference type="SUPFAM" id="SSF144083">
    <property type="entry name" value="Magnesium transport protein CorA, transmembrane region"/>
    <property type="match status" value="1"/>
</dbReference>
<dbReference type="CDD" id="cd12827">
    <property type="entry name" value="EcCorA_ZntB-like_u2"/>
    <property type="match status" value="1"/>
</dbReference>
<dbReference type="Proteomes" id="UP000051804">
    <property type="component" value="Unassembled WGS sequence"/>
</dbReference>
<evidence type="ECO:0000256" key="3">
    <source>
        <dbReference type="ARBA" id="ARBA00022692"/>
    </source>
</evidence>
<dbReference type="STRING" id="1291734.FD02_GL001367"/>
<dbReference type="InterPro" id="IPR002523">
    <property type="entry name" value="MgTranspt_CorA/ZnTranspt_ZntB"/>
</dbReference>
<comment type="similarity">
    <text evidence="2">Belongs to the CorA metal ion transporter (MIT) (TC 1.A.35) family.</text>
</comment>
<dbReference type="PATRIC" id="fig|1291734.4.peg.1406"/>
<dbReference type="Gene3D" id="1.20.58.340">
    <property type="entry name" value="Magnesium transport protein CorA, transmembrane region"/>
    <property type="match status" value="2"/>
</dbReference>
<organism evidence="7 8">
    <name type="scientific">Lacticaseibacillus nasuensis JCM 17158</name>
    <dbReference type="NCBI Taxonomy" id="1291734"/>
    <lineage>
        <taxon>Bacteria</taxon>
        <taxon>Bacillati</taxon>
        <taxon>Bacillota</taxon>
        <taxon>Bacilli</taxon>
        <taxon>Lactobacillales</taxon>
        <taxon>Lactobacillaceae</taxon>
        <taxon>Lacticaseibacillus</taxon>
    </lineage>
</organism>
<protein>
    <submittedName>
        <fullName evidence="7">Mit family metal ion transporter cora</fullName>
    </submittedName>
</protein>
<dbReference type="SUPFAM" id="SSF143865">
    <property type="entry name" value="CorA soluble domain-like"/>
    <property type="match status" value="1"/>
</dbReference>
<evidence type="ECO:0000256" key="6">
    <source>
        <dbReference type="SAM" id="Phobius"/>
    </source>
</evidence>
<dbReference type="InterPro" id="IPR045863">
    <property type="entry name" value="CorA_TM1_TM2"/>
</dbReference>
<evidence type="ECO:0000256" key="4">
    <source>
        <dbReference type="ARBA" id="ARBA00022989"/>
    </source>
</evidence>
<feature type="transmembrane region" description="Helical" evidence="6">
    <location>
        <begin position="286"/>
        <end position="305"/>
    </location>
</feature>
<evidence type="ECO:0000256" key="2">
    <source>
        <dbReference type="ARBA" id="ARBA00009765"/>
    </source>
</evidence>
<comment type="caution">
    <text evidence="7">The sequence shown here is derived from an EMBL/GenBank/DDBJ whole genome shotgun (WGS) entry which is preliminary data.</text>
</comment>
<comment type="subcellular location">
    <subcellularLocation>
        <location evidence="1">Membrane</location>
        <topology evidence="1">Multi-pass membrane protein</topology>
    </subcellularLocation>
</comment>
<dbReference type="RefSeq" id="WP_054723163.1">
    <property type="nucleotide sequence ID" value="NZ_AZDJ01000016.1"/>
</dbReference>
<dbReference type="InterPro" id="IPR045861">
    <property type="entry name" value="CorA_cytoplasmic_dom"/>
</dbReference>
<evidence type="ECO:0000256" key="1">
    <source>
        <dbReference type="ARBA" id="ARBA00004141"/>
    </source>
</evidence>
<dbReference type="PANTHER" id="PTHR47891:SF1">
    <property type="entry name" value="CORA-MAGNESIUM AND COBALT TRANSPORTER"/>
    <property type="match status" value="1"/>
</dbReference>
<keyword evidence="4 6" id="KW-1133">Transmembrane helix</keyword>
<dbReference type="EMBL" id="AZDJ01000016">
    <property type="protein sequence ID" value="KRK72947.1"/>
    <property type="molecule type" value="Genomic_DNA"/>
</dbReference>
<dbReference type="Pfam" id="PF01544">
    <property type="entry name" value="CorA"/>
    <property type="match status" value="1"/>
</dbReference>
<dbReference type="Gene3D" id="3.30.460.20">
    <property type="entry name" value="CorA soluble domain-like"/>
    <property type="match status" value="1"/>
</dbReference>
<dbReference type="GO" id="GO:0016020">
    <property type="term" value="C:membrane"/>
    <property type="evidence" value="ECO:0007669"/>
    <property type="project" value="UniProtKB-SubCell"/>
</dbReference>
<dbReference type="OrthoDB" id="9803416at2"/>
<proteinExistence type="inferred from homology"/>
<accession>A0A0R1JUL9</accession>
<sequence length="318" mass="35890">MIKRVALWQDKTWVAVTDPTHDELATLVASDHVPRRFVHHLRDGKERARFDFDFDTGAGLFVFKVIDPSTNKDIEHTTTMPFAGVLLDHTLVTVCHGAGDKVNRVIEGVLQGESWAGRQQPSLKLLVMAVMLELNAGYFDRINDLDNLRQKLERYRTRPSDSQISQLSELGKSLIYLKAAASGNVIAAHQLQAIAESSDYAIALTKDERYWLKNLQEEFEQARDLAEVNSEIVAQVTDAYSNVLNNSLNTTMWLLTVWSLALAVPPIISGFYGMNVKLPIIGGWRDWPVTIILSLVPVAGLLWYLHHRHALSTHTRRR</sequence>
<keyword evidence="5 6" id="KW-0472">Membrane</keyword>
<dbReference type="InterPro" id="IPR047199">
    <property type="entry name" value="CorA-like"/>
</dbReference>
<feature type="transmembrane region" description="Helical" evidence="6">
    <location>
        <begin position="252"/>
        <end position="274"/>
    </location>
</feature>
<dbReference type="AlphaFoldDB" id="A0A0R1JUL9"/>
<dbReference type="PANTHER" id="PTHR47891">
    <property type="entry name" value="TRANSPORTER-RELATED"/>
    <property type="match status" value="1"/>
</dbReference>
<reference evidence="7 8" key="1">
    <citation type="journal article" date="2015" name="Genome Announc.">
        <title>Expanding the biotechnology potential of lactobacilli through comparative genomics of 213 strains and associated genera.</title>
        <authorList>
            <person name="Sun Z."/>
            <person name="Harris H.M."/>
            <person name="McCann A."/>
            <person name="Guo C."/>
            <person name="Argimon S."/>
            <person name="Zhang W."/>
            <person name="Yang X."/>
            <person name="Jeffery I.B."/>
            <person name="Cooney J.C."/>
            <person name="Kagawa T.F."/>
            <person name="Liu W."/>
            <person name="Song Y."/>
            <person name="Salvetti E."/>
            <person name="Wrobel A."/>
            <person name="Rasinkangas P."/>
            <person name="Parkhill J."/>
            <person name="Rea M.C."/>
            <person name="O'Sullivan O."/>
            <person name="Ritari J."/>
            <person name="Douillard F.P."/>
            <person name="Paul Ross R."/>
            <person name="Yang R."/>
            <person name="Briner A.E."/>
            <person name="Felis G.E."/>
            <person name="de Vos W.M."/>
            <person name="Barrangou R."/>
            <person name="Klaenhammer T.R."/>
            <person name="Caufield P.W."/>
            <person name="Cui Y."/>
            <person name="Zhang H."/>
            <person name="O'Toole P.W."/>
        </authorList>
    </citation>
    <scope>NUCLEOTIDE SEQUENCE [LARGE SCALE GENOMIC DNA]</scope>
    <source>
        <strain evidence="7 8">JCM 17158</strain>
    </source>
</reference>
<name>A0A0R1JUL9_9LACO</name>
<evidence type="ECO:0000256" key="5">
    <source>
        <dbReference type="ARBA" id="ARBA00023136"/>
    </source>
</evidence>
<gene>
    <name evidence="7" type="ORF">FD02_GL001367</name>
</gene>
<dbReference type="GO" id="GO:0046873">
    <property type="term" value="F:metal ion transmembrane transporter activity"/>
    <property type="evidence" value="ECO:0007669"/>
    <property type="project" value="InterPro"/>
</dbReference>
<evidence type="ECO:0000313" key="8">
    <source>
        <dbReference type="Proteomes" id="UP000051804"/>
    </source>
</evidence>
<keyword evidence="3 6" id="KW-0812">Transmembrane</keyword>
<keyword evidence="8" id="KW-1185">Reference proteome</keyword>
<evidence type="ECO:0000313" key="7">
    <source>
        <dbReference type="EMBL" id="KRK72947.1"/>
    </source>
</evidence>